<dbReference type="Proteomes" id="UP000297318">
    <property type="component" value="Unassembled WGS sequence"/>
</dbReference>
<dbReference type="EMBL" id="RHPJ01000002">
    <property type="protein sequence ID" value="TGO05515.1"/>
    <property type="molecule type" value="Genomic_DNA"/>
</dbReference>
<evidence type="ECO:0000313" key="2">
    <source>
        <dbReference type="Proteomes" id="UP000297318"/>
    </source>
</evidence>
<evidence type="ECO:0000313" key="1">
    <source>
        <dbReference type="EMBL" id="TGO05515.1"/>
    </source>
</evidence>
<dbReference type="OrthoDB" id="292843at2"/>
<reference evidence="1 2" key="1">
    <citation type="submission" date="2018-11" db="EMBL/GenBank/DDBJ databases">
        <title>Complete genome sequencing of the Actinobacteria Serinibacter sp. K3-2.</title>
        <authorList>
            <person name="Rakitin A.L."/>
            <person name="Beletsky A.V."/>
            <person name="Mardanov A.V."/>
            <person name="Ravin N.V."/>
            <person name="Gromova A.S."/>
            <person name="Filippova S.N."/>
            <person name="Gal'Chenko V.F."/>
        </authorList>
    </citation>
    <scope>NUCLEOTIDE SEQUENCE [LARGE SCALE GENOMIC DNA]</scope>
    <source>
        <strain evidence="1 2">K3-2</strain>
    </source>
</reference>
<dbReference type="RefSeq" id="WP_135849507.1">
    <property type="nucleotide sequence ID" value="NZ_RHPJ01000002.1"/>
</dbReference>
<gene>
    <name evidence="1" type="ORF">SERN_1519</name>
</gene>
<proteinExistence type="predicted"/>
<accession>A0A4Z1E0N0</accession>
<comment type="caution">
    <text evidence="1">The sequence shown here is derived from an EMBL/GenBank/DDBJ whole genome shotgun (WGS) entry which is preliminary data.</text>
</comment>
<organism evidence="1 2">
    <name type="scientific">Serinibacter arcticus</name>
    <dbReference type="NCBI Taxonomy" id="1655435"/>
    <lineage>
        <taxon>Bacteria</taxon>
        <taxon>Bacillati</taxon>
        <taxon>Actinomycetota</taxon>
        <taxon>Actinomycetes</taxon>
        <taxon>Micrococcales</taxon>
        <taxon>Beutenbergiaceae</taxon>
        <taxon>Serinibacter</taxon>
    </lineage>
</organism>
<dbReference type="AlphaFoldDB" id="A0A4Z1E0N0"/>
<keyword evidence="2" id="KW-1185">Reference proteome</keyword>
<name>A0A4Z1E0N0_9MICO</name>
<protein>
    <submittedName>
        <fullName evidence="1">Uncharacterized protein</fullName>
    </submittedName>
</protein>
<sequence length="165" mass="17505">MDIPVTDRLLHAHGFATDTPDHLRALTGDDAVAREAAVEHLAGAVIHEGTPWPATGPVAAYVADLVRARATEDAVHEALVDFLAEVEEAIEIAEDDGGEAQQRADLAELGRDLEAELALVHTTKDLDLQFVDEEFADLVLTHAYLGVLAVAPAVREALATASDDA</sequence>